<dbReference type="Pfam" id="PF00903">
    <property type="entry name" value="Glyoxalase"/>
    <property type="match status" value="1"/>
</dbReference>
<dbReference type="PANTHER" id="PTHR33993:SF14">
    <property type="entry name" value="GB|AAF24581.1"/>
    <property type="match status" value="1"/>
</dbReference>
<dbReference type="InterPro" id="IPR041581">
    <property type="entry name" value="Glyoxalase_6"/>
</dbReference>
<dbReference type="Proteomes" id="UP000249396">
    <property type="component" value="Unassembled WGS sequence"/>
</dbReference>
<feature type="domain" description="VOC" evidence="1">
    <location>
        <begin position="41"/>
        <end position="158"/>
    </location>
</feature>
<evidence type="ECO:0000313" key="3">
    <source>
        <dbReference type="Proteomes" id="UP000249396"/>
    </source>
</evidence>
<dbReference type="Gene3D" id="3.10.180.10">
    <property type="entry name" value="2,3-Dihydroxybiphenyl 1,2-Dioxygenase, domain 1"/>
    <property type="match status" value="2"/>
</dbReference>
<name>A0A2W4RFX9_9GAMM</name>
<dbReference type="CDD" id="cd07247">
    <property type="entry name" value="SgaA_N_like"/>
    <property type="match status" value="2"/>
</dbReference>
<reference evidence="2 3" key="1">
    <citation type="journal article" date="2018" name="Aquat. Microb. Ecol.">
        <title>Gammaproteobacterial methanotrophs dominate.</title>
        <authorList>
            <person name="Rissanen A.J."/>
            <person name="Saarenheimo J."/>
            <person name="Tiirola M."/>
            <person name="Peura S."/>
            <person name="Aalto S.L."/>
            <person name="Karvinen A."/>
            <person name="Nykanen H."/>
        </authorList>
    </citation>
    <scope>NUCLEOTIDE SEQUENCE [LARGE SCALE GENOMIC DNA]</scope>
    <source>
        <strain evidence="2">AMbin10</strain>
    </source>
</reference>
<dbReference type="SUPFAM" id="SSF54593">
    <property type="entry name" value="Glyoxalase/Bleomycin resistance protein/Dihydroxybiphenyl dioxygenase"/>
    <property type="match status" value="2"/>
</dbReference>
<proteinExistence type="predicted"/>
<evidence type="ECO:0000313" key="2">
    <source>
        <dbReference type="EMBL" id="PZN81696.1"/>
    </source>
</evidence>
<evidence type="ECO:0000259" key="1">
    <source>
        <dbReference type="PROSITE" id="PS51819"/>
    </source>
</evidence>
<dbReference type="PANTHER" id="PTHR33993">
    <property type="entry name" value="GLYOXALASE-RELATED"/>
    <property type="match status" value="1"/>
</dbReference>
<comment type="caution">
    <text evidence="2">The sequence shown here is derived from an EMBL/GenBank/DDBJ whole genome shotgun (WGS) entry which is preliminary data.</text>
</comment>
<dbReference type="Pfam" id="PF18029">
    <property type="entry name" value="Glyoxalase_6"/>
    <property type="match status" value="1"/>
</dbReference>
<dbReference type="InterPro" id="IPR052164">
    <property type="entry name" value="Anthracycline_SecMetBiosynth"/>
</dbReference>
<dbReference type="EMBL" id="QJPH01000259">
    <property type="protein sequence ID" value="PZN81696.1"/>
    <property type="molecule type" value="Genomic_DNA"/>
</dbReference>
<accession>A0A2W4RFX9</accession>
<dbReference type="InterPro" id="IPR004360">
    <property type="entry name" value="Glyas_Fos-R_dOase_dom"/>
</dbReference>
<dbReference type="InterPro" id="IPR029068">
    <property type="entry name" value="Glyas_Bleomycin-R_OHBP_Dase"/>
</dbReference>
<feature type="domain" description="VOC" evidence="1">
    <location>
        <begin position="172"/>
        <end position="283"/>
    </location>
</feature>
<dbReference type="AlphaFoldDB" id="A0A2W4RFX9"/>
<dbReference type="InterPro" id="IPR037523">
    <property type="entry name" value="VOC_core"/>
</dbReference>
<sequence>MEVCRCQRSVGCRCGLERAVDTAYLCLSGALMELTQHTPNTFFWVDLGTTHYEAAQSFYADLFAWEVQATQVGQWTYVKFAVDGKQVAALYEMAAGQVTAGYPVAWMPYLWVEDVDACTEQVKALGGKVLRGPFDVGDQGRTSAVQDPSGATFYLWQPGLHRGAELLNQPGALAWVELATPDPSAVEAFYTRLLGWDAQTQDMAGERYTLFSQAGQRVAGMAEELGQASAWRVYFAVTDCAAVADRAEKLGGGVSIPPTHIPGMGRFAALHDPQGVGFGVVEFLQDTI</sequence>
<organism evidence="2 3">
    <name type="scientific">Candidatus Methylumidiphilus alinenensis</name>
    <dbReference type="NCBI Taxonomy" id="2202197"/>
    <lineage>
        <taxon>Bacteria</taxon>
        <taxon>Pseudomonadati</taxon>
        <taxon>Pseudomonadota</taxon>
        <taxon>Gammaproteobacteria</taxon>
        <taxon>Methylococcales</taxon>
        <taxon>Candidatus Methylumidiphilus</taxon>
    </lineage>
</organism>
<gene>
    <name evidence="2" type="ORF">DM484_07855</name>
</gene>
<dbReference type="PROSITE" id="PS51819">
    <property type="entry name" value="VOC"/>
    <property type="match status" value="2"/>
</dbReference>
<protein>
    <submittedName>
        <fullName evidence="2">Glyoxalase</fullName>
    </submittedName>
</protein>